<feature type="domain" description="Rieske" evidence="22">
    <location>
        <begin position="96"/>
        <end position="201"/>
    </location>
</feature>
<reference evidence="23 24" key="1">
    <citation type="submission" date="2016-08" db="EMBL/GenBank/DDBJ databases">
        <authorList>
            <person name="Seilhamer J.J."/>
        </authorList>
    </citation>
    <scope>NUCLEOTIDE SEQUENCE [LARGE SCALE GENOMIC DNA]</scope>
    <source>
        <strain evidence="23 24">KCTC 42603</strain>
    </source>
</reference>
<evidence type="ECO:0000256" key="5">
    <source>
        <dbReference type="ARBA" id="ARBA00012951"/>
    </source>
</evidence>
<dbReference type="SUPFAM" id="SSF50022">
    <property type="entry name" value="ISP domain"/>
    <property type="match status" value="1"/>
</dbReference>
<evidence type="ECO:0000313" key="24">
    <source>
        <dbReference type="Proteomes" id="UP000175691"/>
    </source>
</evidence>
<evidence type="ECO:0000256" key="6">
    <source>
        <dbReference type="ARBA" id="ARBA00019816"/>
    </source>
</evidence>
<evidence type="ECO:0000256" key="12">
    <source>
        <dbReference type="ARBA" id="ARBA00022967"/>
    </source>
</evidence>
<evidence type="ECO:0000256" key="8">
    <source>
        <dbReference type="ARBA" id="ARBA00022475"/>
    </source>
</evidence>
<evidence type="ECO:0000256" key="14">
    <source>
        <dbReference type="ARBA" id="ARBA00022989"/>
    </source>
</evidence>
<evidence type="ECO:0000256" key="17">
    <source>
        <dbReference type="ARBA" id="ARBA00023136"/>
    </source>
</evidence>
<evidence type="ECO:0000256" key="15">
    <source>
        <dbReference type="ARBA" id="ARBA00023004"/>
    </source>
</evidence>
<dbReference type="EC" id="7.1.1.8" evidence="5 20"/>
<evidence type="ECO:0000256" key="1">
    <source>
        <dbReference type="ARBA" id="ARBA00002444"/>
    </source>
</evidence>
<dbReference type="GO" id="GO:0046872">
    <property type="term" value="F:metal ion binding"/>
    <property type="evidence" value="ECO:0007669"/>
    <property type="project" value="UniProtKB-KW"/>
</dbReference>
<dbReference type="PANTHER" id="PTHR10134">
    <property type="entry name" value="CYTOCHROME B-C1 COMPLEX SUBUNIT RIESKE, MITOCHONDRIAL"/>
    <property type="match status" value="1"/>
</dbReference>
<comment type="miscellaneous">
    <text evidence="20">The Rieske protein is a high potential 2Fe-2S protein.</text>
</comment>
<dbReference type="InterPro" id="IPR036922">
    <property type="entry name" value="Rieske_2Fe-2S_sf"/>
</dbReference>
<keyword evidence="9 20" id="KW-0812">Transmembrane</keyword>
<dbReference type="InterPro" id="IPR006311">
    <property type="entry name" value="TAT_signal"/>
</dbReference>
<evidence type="ECO:0000256" key="7">
    <source>
        <dbReference type="ARBA" id="ARBA00022448"/>
    </source>
</evidence>
<dbReference type="NCBIfam" id="TIGR01416">
    <property type="entry name" value="Rieske_proteo"/>
    <property type="match status" value="1"/>
</dbReference>
<keyword evidence="16" id="KW-0411">Iron-sulfur</keyword>
<dbReference type="InterPro" id="IPR019470">
    <property type="entry name" value="Ubiq_cytC_Rdtase_Fe-S_su_TAT"/>
</dbReference>
<evidence type="ECO:0000256" key="19">
    <source>
        <dbReference type="ARBA" id="ARBA00029351"/>
    </source>
</evidence>
<dbReference type="GO" id="GO:0008121">
    <property type="term" value="F:quinol-cytochrome-c reductase activity"/>
    <property type="evidence" value="ECO:0007669"/>
    <property type="project" value="UniProtKB-EC"/>
</dbReference>
<keyword evidence="10" id="KW-0001">2Fe-2S</keyword>
<evidence type="ECO:0000256" key="4">
    <source>
        <dbReference type="ARBA" id="ARBA00011649"/>
    </source>
</evidence>
<keyword evidence="13 20" id="KW-0249">Electron transport</keyword>
<dbReference type="PROSITE" id="PS51296">
    <property type="entry name" value="RIESKE"/>
    <property type="match status" value="1"/>
</dbReference>
<evidence type="ECO:0000256" key="16">
    <source>
        <dbReference type="ARBA" id="ARBA00023014"/>
    </source>
</evidence>
<keyword evidence="17 20" id="KW-0472">Membrane</keyword>
<evidence type="ECO:0000256" key="13">
    <source>
        <dbReference type="ARBA" id="ARBA00022982"/>
    </source>
</evidence>
<keyword evidence="12" id="KW-1278">Translocase</keyword>
<dbReference type="InterPro" id="IPR005805">
    <property type="entry name" value="Rieske_Fe-S_prot_C"/>
</dbReference>
<keyword evidence="7 20" id="KW-0813">Transport</keyword>
<dbReference type="OrthoDB" id="9767869at2"/>
<protein>
    <recommendedName>
        <fullName evidence="6 20">Ubiquinol-cytochrome c reductase iron-sulfur subunit</fullName>
        <ecNumber evidence="5 20">7.1.1.8</ecNumber>
    </recommendedName>
</protein>
<evidence type="ECO:0000256" key="3">
    <source>
        <dbReference type="ARBA" id="ARBA00010651"/>
    </source>
</evidence>
<evidence type="ECO:0000313" key="23">
    <source>
        <dbReference type="EMBL" id="OFC72110.1"/>
    </source>
</evidence>
<feature type="transmembrane region" description="Helical" evidence="20">
    <location>
        <begin position="25"/>
        <end position="46"/>
    </location>
</feature>
<comment type="cofactor">
    <cofactor evidence="20">
        <name>[2Fe-2S] cluster</name>
        <dbReference type="ChEBI" id="CHEBI:190135"/>
    </cofactor>
    <text evidence="20">Binds 1 [2Fe-2S] cluster per subunit.</text>
</comment>
<comment type="subcellular location">
    <subcellularLocation>
        <location evidence="2">Cell membrane</location>
        <topology evidence="2">Single-pass membrane protein</topology>
    </subcellularLocation>
</comment>
<dbReference type="Proteomes" id="UP000175691">
    <property type="component" value="Unassembled WGS sequence"/>
</dbReference>
<dbReference type="EMBL" id="MDHN01000008">
    <property type="protein sequence ID" value="OFC72110.1"/>
    <property type="molecule type" value="Genomic_DNA"/>
</dbReference>
<evidence type="ECO:0000256" key="9">
    <source>
        <dbReference type="ARBA" id="ARBA00022692"/>
    </source>
</evidence>
<dbReference type="Pfam" id="PF10399">
    <property type="entry name" value="UCR_Fe-S_N"/>
    <property type="match status" value="1"/>
</dbReference>
<comment type="caution">
    <text evidence="23">The sequence shown here is derived from an EMBL/GenBank/DDBJ whole genome shotgun (WGS) entry which is preliminary data.</text>
</comment>
<dbReference type="AlphaFoldDB" id="A0A1E7ZF56"/>
<evidence type="ECO:0000259" key="22">
    <source>
        <dbReference type="PROSITE" id="PS51296"/>
    </source>
</evidence>
<dbReference type="CDD" id="cd03470">
    <property type="entry name" value="Rieske_cytochrome_bc1"/>
    <property type="match status" value="1"/>
</dbReference>
<name>A0A1E7ZF56_9ALTE</name>
<dbReference type="InterPro" id="IPR017941">
    <property type="entry name" value="Rieske_2Fe-2S"/>
</dbReference>
<keyword evidence="24" id="KW-1185">Reference proteome</keyword>
<dbReference type="PROSITE" id="PS51318">
    <property type="entry name" value="TAT"/>
    <property type="match status" value="1"/>
</dbReference>
<dbReference type="RefSeq" id="WP_070123892.1">
    <property type="nucleotide sequence ID" value="NZ_MDHN01000008.1"/>
</dbReference>
<dbReference type="Gene3D" id="1.20.5.510">
    <property type="entry name" value="Single helix bin"/>
    <property type="match status" value="1"/>
</dbReference>
<keyword evidence="11" id="KW-0479">Metal-binding</keyword>
<proteinExistence type="inferred from homology"/>
<comment type="subunit">
    <text evidence="4 21">The main subunits of complex b-c1 are: cytochrome b, cytochrome c1 and the Rieske protein.</text>
</comment>
<keyword evidence="8" id="KW-1003">Cell membrane</keyword>
<keyword evidence="15" id="KW-0408">Iron</keyword>
<sequence>MSNVSVDAKDSALNAPQQDNTRRRFLTVATSVVGAVGVAGAAVPFVTSWNPSAKAKAAGADIEVDISAIEPGQLIRVMWRSKPVWIVRRTPEVLEELATHEDQLRDPNSEAEQQPAFAQNRYRSMKDEYLILVGICTHLGCSPQYQKDGAFEEAVEGVPNGFFCPCHGSKFDMAGRVFQGVPAPLNLVVPPYQYVNDTTVIIGSEAEAV</sequence>
<keyword evidence="14 20" id="KW-1133">Transmembrane helix</keyword>
<dbReference type="Pfam" id="PF00355">
    <property type="entry name" value="Rieske"/>
    <property type="match status" value="1"/>
</dbReference>
<evidence type="ECO:0000256" key="11">
    <source>
        <dbReference type="ARBA" id="ARBA00022723"/>
    </source>
</evidence>
<dbReference type="PRINTS" id="PR00162">
    <property type="entry name" value="RIESKE"/>
</dbReference>
<comment type="function">
    <text evidence="1">Component of the ubiquinol-cytochrome c reductase complex (complex III or cytochrome b-c1 complex), which is a respiratory chain that generates an electrochemical potential coupled to ATP synthesis.</text>
</comment>
<gene>
    <name evidence="23" type="ORF">BFC18_05260</name>
</gene>
<accession>A0A1E7ZF56</accession>
<comment type="similarity">
    <text evidence="3">Belongs to the Rieske iron-sulfur protein family.</text>
</comment>
<comment type="catalytic activity">
    <reaction evidence="19 20">
        <text>a quinol + 2 Fe(III)-[cytochrome c](out) = a quinone + 2 Fe(II)-[cytochrome c](out) + 2 H(+)(out)</text>
        <dbReference type="Rhea" id="RHEA:11484"/>
        <dbReference type="Rhea" id="RHEA-COMP:10350"/>
        <dbReference type="Rhea" id="RHEA-COMP:14399"/>
        <dbReference type="ChEBI" id="CHEBI:15378"/>
        <dbReference type="ChEBI" id="CHEBI:24646"/>
        <dbReference type="ChEBI" id="CHEBI:29033"/>
        <dbReference type="ChEBI" id="CHEBI:29034"/>
        <dbReference type="ChEBI" id="CHEBI:132124"/>
        <dbReference type="EC" id="7.1.1.8"/>
    </reaction>
</comment>
<dbReference type="GO" id="GO:0051537">
    <property type="term" value="F:2 iron, 2 sulfur cluster binding"/>
    <property type="evidence" value="ECO:0007669"/>
    <property type="project" value="UniProtKB-KW"/>
</dbReference>
<evidence type="ECO:0000256" key="20">
    <source>
        <dbReference type="RuleBase" id="RU004494"/>
    </source>
</evidence>
<dbReference type="InterPro" id="IPR006317">
    <property type="entry name" value="Ubiquinol_cyt_c_Rdtase_Fe-S-su"/>
</dbReference>
<keyword evidence="18" id="KW-1015">Disulfide bond</keyword>
<dbReference type="STRING" id="1656094.BFC18_05260"/>
<dbReference type="InterPro" id="IPR014349">
    <property type="entry name" value="Rieske_Fe-S_prot"/>
</dbReference>
<evidence type="ECO:0000256" key="21">
    <source>
        <dbReference type="RuleBase" id="RU004497"/>
    </source>
</evidence>
<organism evidence="23 24">
    <name type="scientific">Alteromonas confluentis</name>
    <dbReference type="NCBI Taxonomy" id="1656094"/>
    <lineage>
        <taxon>Bacteria</taxon>
        <taxon>Pseudomonadati</taxon>
        <taxon>Pseudomonadota</taxon>
        <taxon>Gammaproteobacteria</taxon>
        <taxon>Alteromonadales</taxon>
        <taxon>Alteromonadaceae</taxon>
        <taxon>Alteromonas/Salinimonas group</taxon>
        <taxon>Alteromonas</taxon>
    </lineage>
</organism>
<evidence type="ECO:0000256" key="10">
    <source>
        <dbReference type="ARBA" id="ARBA00022714"/>
    </source>
</evidence>
<dbReference type="Gene3D" id="2.102.10.10">
    <property type="entry name" value="Rieske [2Fe-2S] iron-sulphur domain"/>
    <property type="match status" value="1"/>
</dbReference>
<evidence type="ECO:0000256" key="18">
    <source>
        <dbReference type="ARBA" id="ARBA00023157"/>
    </source>
</evidence>
<evidence type="ECO:0000256" key="2">
    <source>
        <dbReference type="ARBA" id="ARBA00004162"/>
    </source>
</evidence>
<dbReference type="GO" id="GO:0005886">
    <property type="term" value="C:plasma membrane"/>
    <property type="evidence" value="ECO:0007669"/>
    <property type="project" value="UniProtKB-SubCell"/>
</dbReference>